<evidence type="ECO:0000256" key="3">
    <source>
        <dbReference type="ARBA" id="ARBA00022729"/>
    </source>
</evidence>
<dbReference type="RefSeq" id="WP_114687026.1">
    <property type="nucleotide sequence ID" value="NZ_QQNB01000001.1"/>
</dbReference>
<evidence type="ECO:0000313" key="7">
    <source>
        <dbReference type="EMBL" id="RDE07448.1"/>
    </source>
</evidence>
<comment type="similarity">
    <text evidence="1">Belongs to the EcnA/EcnB lipoprotein family.</text>
</comment>
<keyword evidence="5" id="KW-0564">Palmitate</keyword>
<name>A0A369VYQ7_9SPHN</name>
<organism evidence="7 8">
    <name type="scientific">Sphingomonas aracearum</name>
    <dbReference type="NCBI Taxonomy" id="2283317"/>
    <lineage>
        <taxon>Bacteria</taxon>
        <taxon>Pseudomonadati</taxon>
        <taxon>Pseudomonadota</taxon>
        <taxon>Alphaproteobacteria</taxon>
        <taxon>Sphingomonadales</taxon>
        <taxon>Sphingomonadaceae</taxon>
        <taxon>Sphingomonas</taxon>
    </lineage>
</organism>
<evidence type="ECO:0000256" key="4">
    <source>
        <dbReference type="ARBA" id="ARBA00023136"/>
    </source>
</evidence>
<dbReference type="Pfam" id="PF08085">
    <property type="entry name" value="Entericidin"/>
    <property type="match status" value="1"/>
</dbReference>
<dbReference type="EMBL" id="QQNB01000001">
    <property type="protein sequence ID" value="RDE07448.1"/>
    <property type="molecule type" value="Genomic_DNA"/>
</dbReference>
<evidence type="ECO:0000256" key="6">
    <source>
        <dbReference type="ARBA" id="ARBA00023288"/>
    </source>
</evidence>
<keyword evidence="2" id="KW-1003">Cell membrane</keyword>
<proteinExistence type="inferred from homology"/>
<keyword evidence="8" id="KW-1185">Reference proteome</keyword>
<dbReference type="GO" id="GO:0009636">
    <property type="term" value="P:response to toxic substance"/>
    <property type="evidence" value="ECO:0007669"/>
    <property type="project" value="InterPro"/>
</dbReference>
<evidence type="ECO:0000256" key="2">
    <source>
        <dbReference type="ARBA" id="ARBA00022475"/>
    </source>
</evidence>
<dbReference type="GO" id="GO:0016020">
    <property type="term" value="C:membrane"/>
    <property type="evidence" value="ECO:0007669"/>
    <property type="project" value="InterPro"/>
</dbReference>
<reference evidence="7 8" key="1">
    <citation type="submission" date="2018-07" db="EMBL/GenBank/DDBJ databases">
        <title>a novel species of Sphingomonas isolated from the rhizosphere soil of Araceae plant.</title>
        <authorList>
            <person name="Zhiyong W."/>
            <person name="Qinglan Z."/>
            <person name="Zhiwei F."/>
            <person name="Ding X."/>
            <person name="Gejiao W."/>
            <person name="Shixue Z."/>
        </authorList>
    </citation>
    <scope>NUCLEOTIDE SEQUENCE [LARGE SCALE GENOMIC DNA]</scope>
    <source>
        <strain evidence="7 8">WZY 27</strain>
    </source>
</reference>
<keyword evidence="6" id="KW-0449">Lipoprotein</keyword>
<dbReference type="AlphaFoldDB" id="A0A369VYQ7"/>
<keyword evidence="3" id="KW-0732">Signal</keyword>
<dbReference type="InterPro" id="IPR012556">
    <property type="entry name" value="Entericidin"/>
</dbReference>
<gene>
    <name evidence="7" type="ORF">DVW87_02875</name>
</gene>
<keyword evidence="4" id="KW-0472">Membrane</keyword>
<protein>
    <submittedName>
        <fullName evidence="7">Entericidin, EcnA/B family</fullName>
    </submittedName>
</protein>
<dbReference type="OrthoDB" id="7363288at2"/>
<accession>A0A369VYQ7</accession>
<dbReference type="Proteomes" id="UP000253918">
    <property type="component" value="Unassembled WGS sequence"/>
</dbReference>
<comment type="caution">
    <text evidence="7">The sequence shown here is derived from an EMBL/GenBank/DDBJ whole genome shotgun (WGS) entry which is preliminary data.</text>
</comment>
<evidence type="ECO:0000313" key="8">
    <source>
        <dbReference type="Proteomes" id="UP000253918"/>
    </source>
</evidence>
<evidence type="ECO:0000256" key="1">
    <source>
        <dbReference type="ARBA" id="ARBA00010296"/>
    </source>
</evidence>
<dbReference type="PROSITE" id="PS51257">
    <property type="entry name" value="PROKAR_LIPOPROTEIN"/>
    <property type="match status" value="1"/>
</dbReference>
<sequence length="44" mass="4311">MRKLVGMALVAGALMISGCNTVSGVGKDVSSAGDAVSTTANKNK</sequence>
<evidence type="ECO:0000256" key="5">
    <source>
        <dbReference type="ARBA" id="ARBA00023139"/>
    </source>
</evidence>